<comment type="function">
    <text evidence="1">Involved in DNA recombination.</text>
</comment>
<reference evidence="8 9" key="1">
    <citation type="submission" date="2017-08" db="EMBL/GenBank/DDBJ databases">
        <title>Burning lignite coal seam in the remote Altai Mountains harbors a hydrogen-driven thermophilic microbial community.</title>
        <authorList>
            <person name="Kadnikov V.V."/>
            <person name="Mardanov A.V."/>
            <person name="Ivasenko D."/>
            <person name="Beletsky A.V."/>
            <person name="Karnachuk O.V."/>
            <person name="Ravin N.V."/>
        </authorList>
    </citation>
    <scope>NUCLEOTIDE SEQUENCE [LARGE SCALE GENOMIC DNA]</scope>
    <source>
        <strain evidence="8">AL31</strain>
    </source>
</reference>
<dbReference type="GO" id="GO:0006310">
    <property type="term" value="P:DNA recombination"/>
    <property type="evidence" value="ECO:0007669"/>
    <property type="project" value="UniProtKB-KW"/>
</dbReference>
<feature type="coiled-coil region" evidence="5">
    <location>
        <begin position="367"/>
        <end position="394"/>
    </location>
</feature>
<comment type="similarity">
    <text evidence="2">Belongs to the RmuC family.</text>
</comment>
<dbReference type="AlphaFoldDB" id="A0A2T5GAF7"/>
<protein>
    <submittedName>
        <fullName evidence="8">DNA recombination protein RmuC</fullName>
    </submittedName>
</protein>
<comment type="caution">
    <text evidence="8">The sequence shown here is derived from an EMBL/GenBank/DDBJ whole genome shotgun (WGS) entry which is preliminary data.</text>
</comment>
<sequence length="446" mass="50013">MRRSEGREKGETAVPDGVWGMHVPMGAVLVLVVVAFGSGWWAARRLSLGGRASEDRVFGTLDRLARSLESEQRTFVQQMGLLSERLMDLVAGSEGRLERLEARVAEELHRIRDENERTLESLRRTVDEKLETTLEARLGASFRLVSERLEEVHRGLGEMRALAEGVGDLRRILANVKRRGVLGEVQLENILADILLPEQYARDVRVNPNSEECVDFAVRLPGRTAGEGIWLPIDAKFPLADVEAYLAAEEAGDPEAVRRARRRFVERLRLEAQKVREKYIVPPHTTDFALLFLPFESLYAEALREPGLFETLQREWRVVLVGPTTLAAILHSLSLGLRTVAIERRAGEVWELLRRVQADFARFADLLSRTRRKLDEALRAVDAAELERERLSRRLRGAFDVPGELAEHAPGGERPTSDGGDRPPNAEPGPASGASFLASDVEERYT</sequence>
<evidence type="ECO:0000256" key="3">
    <source>
        <dbReference type="ARBA" id="ARBA00023054"/>
    </source>
</evidence>
<evidence type="ECO:0000313" key="9">
    <source>
        <dbReference type="Proteomes" id="UP000244016"/>
    </source>
</evidence>
<keyword evidence="4" id="KW-0233">DNA recombination</keyword>
<evidence type="ECO:0000256" key="5">
    <source>
        <dbReference type="SAM" id="Coils"/>
    </source>
</evidence>
<dbReference type="EMBL" id="PEBW01000001">
    <property type="protein sequence ID" value="PTQ53128.1"/>
    <property type="molecule type" value="Genomic_DNA"/>
</dbReference>
<evidence type="ECO:0000313" key="8">
    <source>
        <dbReference type="EMBL" id="PTQ53128.1"/>
    </source>
</evidence>
<feature type="compositionally biased region" description="Basic and acidic residues" evidence="6">
    <location>
        <begin position="405"/>
        <end position="421"/>
    </location>
</feature>
<evidence type="ECO:0000256" key="1">
    <source>
        <dbReference type="ARBA" id="ARBA00003416"/>
    </source>
</evidence>
<proteinExistence type="inferred from homology"/>
<dbReference type="Pfam" id="PF02646">
    <property type="entry name" value="RmuC"/>
    <property type="match status" value="1"/>
</dbReference>
<name>A0A2T5GAF7_9BACL</name>
<evidence type="ECO:0000256" key="2">
    <source>
        <dbReference type="ARBA" id="ARBA00009840"/>
    </source>
</evidence>
<evidence type="ECO:0000256" key="7">
    <source>
        <dbReference type="SAM" id="Phobius"/>
    </source>
</evidence>
<dbReference type="PANTHER" id="PTHR30563:SF0">
    <property type="entry name" value="DNA RECOMBINATION PROTEIN RMUC"/>
    <property type="match status" value="1"/>
</dbReference>
<evidence type="ECO:0000256" key="4">
    <source>
        <dbReference type="ARBA" id="ARBA00023172"/>
    </source>
</evidence>
<feature type="transmembrane region" description="Helical" evidence="7">
    <location>
        <begin position="20"/>
        <end position="43"/>
    </location>
</feature>
<dbReference type="PANTHER" id="PTHR30563">
    <property type="entry name" value="DNA RECOMBINATION PROTEIN RMUC"/>
    <property type="match status" value="1"/>
</dbReference>
<dbReference type="InterPro" id="IPR003798">
    <property type="entry name" value="DNA_recombination_RmuC"/>
</dbReference>
<dbReference type="Proteomes" id="UP000244016">
    <property type="component" value="Unassembled WGS sequence"/>
</dbReference>
<keyword evidence="7" id="KW-0812">Transmembrane</keyword>
<feature type="region of interest" description="Disordered" evidence="6">
    <location>
        <begin position="402"/>
        <end position="446"/>
    </location>
</feature>
<evidence type="ECO:0000256" key="6">
    <source>
        <dbReference type="SAM" id="MobiDB-lite"/>
    </source>
</evidence>
<feature type="coiled-coil region" evidence="5">
    <location>
        <begin position="83"/>
        <end position="132"/>
    </location>
</feature>
<gene>
    <name evidence="8" type="ORF">BLITH_0208</name>
</gene>
<keyword evidence="7" id="KW-0472">Membrane</keyword>
<accession>A0A2T5GAF7</accession>
<keyword evidence="3 5" id="KW-0175">Coiled coil</keyword>
<keyword evidence="7" id="KW-1133">Transmembrane helix</keyword>
<organism evidence="8 9">
    <name type="scientific">Brockia lithotrophica</name>
    <dbReference type="NCBI Taxonomy" id="933949"/>
    <lineage>
        <taxon>Bacteria</taxon>
        <taxon>Bacillati</taxon>
        <taxon>Bacillota</taxon>
        <taxon>Bacilli</taxon>
        <taxon>Bacillales</taxon>
        <taxon>Bacillales Family X. Incertae Sedis</taxon>
        <taxon>Brockia</taxon>
    </lineage>
</organism>